<dbReference type="EMBL" id="AMZH03017125">
    <property type="protein sequence ID" value="RRT43466.1"/>
    <property type="molecule type" value="Genomic_DNA"/>
</dbReference>
<reference evidence="1 2" key="1">
    <citation type="journal article" date="2014" name="Agronomy (Basel)">
        <title>A Draft Genome Sequence for Ensete ventricosum, the Drought-Tolerant Tree Against Hunger.</title>
        <authorList>
            <person name="Harrison J."/>
            <person name="Moore K.A."/>
            <person name="Paszkiewicz K."/>
            <person name="Jones T."/>
            <person name="Grant M."/>
            <person name="Ambacheew D."/>
            <person name="Muzemil S."/>
            <person name="Studholme D.J."/>
        </authorList>
    </citation>
    <scope>NUCLEOTIDE SEQUENCE [LARGE SCALE GENOMIC DNA]</scope>
</reference>
<protein>
    <submittedName>
        <fullName evidence="1">Uncharacterized protein</fullName>
    </submittedName>
</protein>
<organism evidence="1 2">
    <name type="scientific">Ensete ventricosum</name>
    <name type="common">Abyssinian banana</name>
    <name type="synonym">Musa ensete</name>
    <dbReference type="NCBI Taxonomy" id="4639"/>
    <lineage>
        <taxon>Eukaryota</taxon>
        <taxon>Viridiplantae</taxon>
        <taxon>Streptophyta</taxon>
        <taxon>Embryophyta</taxon>
        <taxon>Tracheophyta</taxon>
        <taxon>Spermatophyta</taxon>
        <taxon>Magnoliopsida</taxon>
        <taxon>Liliopsida</taxon>
        <taxon>Zingiberales</taxon>
        <taxon>Musaceae</taxon>
        <taxon>Ensete</taxon>
    </lineage>
</organism>
<evidence type="ECO:0000313" key="2">
    <source>
        <dbReference type="Proteomes" id="UP000287651"/>
    </source>
</evidence>
<proteinExistence type="predicted"/>
<dbReference type="AlphaFoldDB" id="A0A426XVF7"/>
<name>A0A426XVF7_ENSVE</name>
<accession>A0A426XVF7</accession>
<gene>
    <name evidence="1" type="ORF">B296_00047886</name>
</gene>
<evidence type="ECO:0000313" key="1">
    <source>
        <dbReference type="EMBL" id="RRT43466.1"/>
    </source>
</evidence>
<sequence>MAVRTTGGIQWKGRSVLGSCVVVLGSGSGYRTTNGSPAKPAIIHGVGLSVCSHRPWDFSLWLWRCRFRFPAGKTRMYRAELFNVLLGRVDWKWKESFVCTLPVTSSHLSDNELIAEYVTLNSSYAVLYKFSCSYSNSNFDLCS</sequence>
<dbReference type="Proteomes" id="UP000287651">
    <property type="component" value="Unassembled WGS sequence"/>
</dbReference>
<comment type="caution">
    <text evidence="1">The sequence shown here is derived from an EMBL/GenBank/DDBJ whole genome shotgun (WGS) entry which is preliminary data.</text>
</comment>